<dbReference type="PROSITE" id="PS51732">
    <property type="entry name" value="ASN_GLN_ASE_3"/>
    <property type="match status" value="1"/>
</dbReference>
<accession>A0A7U4JQ84</accession>
<dbReference type="InterPro" id="IPR006034">
    <property type="entry name" value="Asparaginase/glutaminase-like"/>
</dbReference>
<protein>
    <submittedName>
        <fullName evidence="7">L-asparaginase AnsA</fullName>
        <ecNumber evidence="7">3.5.1.1</ecNumber>
    </submittedName>
</protein>
<reference evidence="7 8" key="1">
    <citation type="journal article" date="2015" name="PLoS ONE">
        <title>A universal mariner transposon system for forward genetic studies in the genus clostridium.</title>
        <authorList>
            <person name="Zhang Y."/>
            <person name="Grosse-Honebrink A."/>
            <person name="Minton N.P."/>
        </authorList>
    </citation>
    <scope>NUCLEOTIDE SEQUENCE [LARGE SCALE GENOMIC DNA]</scope>
    <source>
        <strain evidence="7 8">NCIMB 10696</strain>
    </source>
</reference>
<dbReference type="Pfam" id="PF17763">
    <property type="entry name" value="Asparaginase_C"/>
    <property type="match status" value="1"/>
</dbReference>
<feature type="binding site" evidence="4">
    <location>
        <position position="63"/>
    </location>
    <ligand>
        <name>substrate</name>
    </ligand>
</feature>
<dbReference type="InterPro" id="IPR040919">
    <property type="entry name" value="Asparaginase_C"/>
</dbReference>
<dbReference type="GO" id="GO:0006528">
    <property type="term" value="P:asparagine metabolic process"/>
    <property type="evidence" value="ECO:0007669"/>
    <property type="project" value="InterPro"/>
</dbReference>
<keyword evidence="2 7" id="KW-0378">Hydrolase</keyword>
<evidence type="ECO:0000259" key="5">
    <source>
        <dbReference type="Pfam" id="PF00710"/>
    </source>
</evidence>
<name>A0A7U4JQ84_CLOSG</name>
<dbReference type="EMBL" id="CP009225">
    <property type="protein sequence ID" value="AKC63331.1"/>
    <property type="molecule type" value="Genomic_DNA"/>
</dbReference>
<dbReference type="InterPro" id="IPR027473">
    <property type="entry name" value="L-asparaginase_C"/>
</dbReference>
<feature type="active site" description="O-isoaspartyl threonine intermediate" evidence="3">
    <location>
        <position position="19"/>
    </location>
</feature>
<proteinExistence type="inferred from homology"/>
<evidence type="ECO:0000256" key="3">
    <source>
        <dbReference type="PIRSR" id="PIRSR001220-1"/>
    </source>
</evidence>
<feature type="domain" description="Asparaginase/glutaminase C-terminal" evidence="6">
    <location>
        <begin position="214"/>
        <end position="330"/>
    </location>
</feature>
<dbReference type="FunFam" id="3.40.50.40:FF:000003">
    <property type="entry name" value="L-asparaginase 2"/>
    <property type="match status" value="1"/>
</dbReference>
<dbReference type="Proteomes" id="UP000033052">
    <property type="component" value="Chromosome"/>
</dbReference>
<dbReference type="PIRSF" id="PIRSF500176">
    <property type="entry name" value="L_ASNase"/>
    <property type="match status" value="1"/>
</dbReference>
<feature type="domain" description="L-asparaginase N-terminal" evidence="5">
    <location>
        <begin position="10"/>
        <end position="200"/>
    </location>
</feature>
<dbReference type="GO" id="GO:0004067">
    <property type="term" value="F:asparaginase activity"/>
    <property type="evidence" value="ECO:0007669"/>
    <property type="project" value="UniProtKB-UniRule"/>
</dbReference>
<evidence type="ECO:0000256" key="2">
    <source>
        <dbReference type="ARBA" id="ARBA00022801"/>
    </source>
</evidence>
<dbReference type="SUPFAM" id="SSF53774">
    <property type="entry name" value="Glutaminase/Asparaginase"/>
    <property type="match status" value="1"/>
</dbReference>
<dbReference type="PRINTS" id="PR00139">
    <property type="entry name" value="ASNGLNASE"/>
</dbReference>
<evidence type="ECO:0000259" key="6">
    <source>
        <dbReference type="Pfam" id="PF17763"/>
    </source>
</evidence>
<gene>
    <name evidence="7" type="primary">ansA</name>
    <name evidence="7" type="ORF">CLSPO_c26110</name>
</gene>
<dbReference type="FunFam" id="3.40.50.1170:FF:000001">
    <property type="entry name" value="L-asparaginase 2"/>
    <property type="match status" value="1"/>
</dbReference>
<dbReference type="PIRSF" id="PIRSF001220">
    <property type="entry name" value="L-ASNase_gatD"/>
    <property type="match status" value="1"/>
</dbReference>
<dbReference type="Pfam" id="PF00710">
    <property type="entry name" value="Asparaginase"/>
    <property type="match status" value="1"/>
</dbReference>
<dbReference type="CDD" id="cd08964">
    <property type="entry name" value="L-asparaginase_II"/>
    <property type="match status" value="1"/>
</dbReference>
<dbReference type="PANTHER" id="PTHR11707:SF28">
    <property type="entry name" value="60 KDA LYSOPHOSPHOLIPASE"/>
    <property type="match status" value="1"/>
</dbReference>
<dbReference type="SMART" id="SM00870">
    <property type="entry name" value="Asparaginase"/>
    <property type="match status" value="1"/>
</dbReference>
<evidence type="ECO:0000256" key="4">
    <source>
        <dbReference type="PIRSR" id="PIRSR001220-2"/>
    </source>
</evidence>
<sequence length="340" mass="37455">MGGNYEDMKKVAVVFNGGTISMKVDPRIKAAVPSLSGEEIMAMVTGIEEYAEIENYEFSNYPSPYITPEQMMDLSKYIKNILEREDICGVVVTHGTDSLEETAYLLDLTIKTHKPVIVTGAMRSSSELGYDGPANLAASICTAISKEAIGKGVLVCLNDELNCASEVTKSNSTALNTFKSPIFGPIGIVDNNQVIFYRERLKKQHIEINKIESNVALIKCVSGIDSSFIDFCLDRDYKGLVIEAMGRGNVPPNMVPGIKRAIDKNIPVVLVSRCYEGRVLDTYGYEGGGKQLRKMGVIFGDSLPGQKARIKLALALTKSNYDVERIRQIFEDGLYKYTTK</sequence>
<dbReference type="InterPro" id="IPR036152">
    <property type="entry name" value="Asp/glu_Ase-like_sf"/>
</dbReference>
<dbReference type="InterPro" id="IPR027474">
    <property type="entry name" value="L-asparaginase_N"/>
</dbReference>
<organism evidence="7 8">
    <name type="scientific">Clostridium sporogenes</name>
    <dbReference type="NCBI Taxonomy" id="1509"/>
    <lineage>
        <taxon>Bacteria</taxon>
        <taxon>Bacillati</taxon>
        <taxon>Bacillota</taxon>
        <taxon>Clostridia</taxon>
        <taxon>Eubacteriales</taxon>
        <taxon>Clostridiaceae</taxon>
        <taxon>Clostridium</taxon>
    </lineage>
</organism>
<dbReference type="InterPro" id="IPR037152">
    <property type="entry name" value="L-asparaginase_N_sf"/>
</dbReference>
<dbReference type="Gene3D" id="3.40.50.1170">
    <property type="entry name" value="L-asparaginase, N-terminal domain"/>
    <property type="match status" value="1"/>
</dbReference>
<feature type="binding site" evidence="4">
    <location>
        <begin position="96"/>
        <end position="97"/>
    </location>
    <ligand>
        <name>substrate</name>
    </ligand>
</feature>
<comment type="similarity">
    <text evidence="1">Belongs to the asparaginase 1 family.</text>
</comment>
<dbReference type="EC" id="3.5.1.1" evidence="7"/>
<dbReference type="Gene3D" id="3.40.50.40">
    <property type="match status" value="1"/>
</dbReference>
<dbReference type="KEGG" id="cld:CLSPO_c26110"/>
<dbReference type="SFLD" id="SFLDS00057">
    <property type="entry name" value="Glutaminase/Asparaginase"/>
    <property type="match status" value="1"/>
</dbReference>
<evidence type="ECO:0000313" key="7">
    <source>
        <dbReference type="EMBL" id="AKC63331.1"/>
    </source>
</evidence>
<dbReference type="PANTHER" id="PTHR11707">
    <property type="entry name" value="L-ASPARAGINASE"/>
    <property type="match status" value="1"/>
</dbReference>
<evidence type="ECO:0000256" key="1">
    <source>
        <dbReference type="ARBA" id="ARBA00010518"/>
    </source>
</evidence>
<dbReference type="InterPro" id="IPR004550">
    <property type="entry name" value="AsnASE_II"/>
</dbReference>
<dbReference type="AlphaFoldDB" id="A0A7U4JQ84"/>
<evidence type="ECO:0000313" key="8">
    <source>
        <dbReference type="Proteomes" id="UP000033052"/>
    </source>
</evidence>